<feature type="transmembrane region" description="Helical" evidence="7">
    <location>
        <begin position="12"/>
        <end position="31"/>
    </location>
</feature>
<dbReference type="PATRIC" id="fig|1244531.5.peg.683"/>
<keyword evidence="3" id="KW-1003">Cell membrane</keyword>
<dbReference type="STRING" id="1244531.CIG2463D_0680"/>
<dbReference type="Pfam" id="PF01554">
    <property type="entry name" value="MatE"/>
    <property type="match status" value="2"/>
</dbReference>
<dbReference type="InterPro" id="IPR002528">
    <property type="entry name" value="MATE_fam"/>
</dbReference>
<dbReference type="InterPro" id="IPR047135">
    <property type="entry name" value="YsiQ"/>
</dbReference>
<keyword evidence="5 7" id="KW-1133">Transmembrane helix</keyword>
<feature type="transmembrane region" description="Helical" evidence="7">
    <location>
        <begin position="269"/>
        <end position="291"/>
    </location>
</feature>
<dbReference type="HOGENOM" id="CLU_012893_5_3_7"/>
<dbReference type="OrthoDB" id="9806302at2"/>
<evidence type="ECO:0000256" key="2">
    <source>
        <dbReference type="ARBA" id="ARBA00022448"/>
    </source>
</evidence>
<keyword evidence="6 7" id="KW-0472">Membrane</keyword>
<feature type="transmembrane region" description="Helical" evidence="7">
    <location>
        <begin position="153"/>
        <end position="178"/>
    </location>
</feature>
<feature type="transmembrane region" description="Helical" evidence="7">
    <location>
        <begin position="231"/>
        <end position="257"/>
    </location>
</feature>
<dbReference type="InterPro" id="IPR048279">
    <property type="entry name" value="MdtK-like"/>
</dbReference>
<feature type="transmembrane region" description="Helical" evidence="7">
    <location>
        <begin position="83"/>
        <end position="105"/>
    </location>
</feature>
<evidence type="ECO:0000256" key="6">
    <source>
        <dbReference type="ARBA" id="ARBA00023136"/>
    </source>
</evidence>
<dbReference type="PANTHER" id="PTHR42925:SF1">
    <property type="entry name" value="VIRULENCE FACTOR MVIN"/>
    <property type="match status" value="1"/>
</dbReference>
<dbReference type="PIRSF" id="PIRSF006603">
    <property type="entry name" value="DinF"/>
    <property type="match status" value="1"/>
</dbReference>
<evidence type="ECO:0000256" key="4">
    <source>
        <dbReference type="ARBA" id="ARBA00022692"/>
    </source>
</evidence>
<feature type="transmembrane region" description="Helical" evidence="7">
    <location>
        <begin position="184"/>
        <end position="210"/>
    </location>
</feature>
<evidence type="ECO:0000256" key="7">
    <source>
        <dbReference type="SAM" id="Phobius"/>
    </source>
</evidence>
<dbReference type="NCBIfam" id="TIGR00797">
    <property type="entry name" value="matE"/>
    <property type="match status" value="1"/>
</dbReference>
<reference evidence="9" key="1">
    <citation type="journal article" date="2014" name="Genome Announc.">
        <title>Complete Genome Sequence of Campylobacter iguaniorum Strain 1485ET, Isolated from a Bearded Dragon (Pogona vitticeps).</title>
        <authorList>
            <person name="Gilbert M.J."/>
            <person name="Miller W.G."/>
            <person name="Yee E."/>
            <person name="Kik M."/>
            <person name="Wagenaar J.A."/>
            <person name="Duim B."/>
        </authorList>
    </citation>
    <scope>NUCLEOTIDE SEQUENCE [LARGE SCALE GENOMIC DNA]</scope>
    <source>
        <strain evidence="9">1485E</strain>
    </source>
</reference>
<dbReference type="KEGG" id="caj:CIG1485E_0679"/>
<dbReference type="eggNOG" id="COG0534">
    <property type="taxonomic scope" value="Bacteria"/>
</dbReference>
<evidence type="ECO:0000313" key="9">
    <source>
        <dbReference type="Proteomes" id="UP000028486"/>
    </source>
</evidence>
<sequence length="440" mass="48309">MNNLSLTRLATPIFFDMLLRTLTLIINTIMVAKVDVNLVGAMGAGNQIFNLFVTVFSFLSVGCSVVVAQSLGARNTNLASRAIHISLSFNAILGLVCASVIYFHTHLALELLQIPSAVIEESYSYLHTLSIALFLEAVGIVIAAIVRVKNFAFHIMLISAFMNVLTVIGNAIALFGFFDLPNYGLAGVGVSVIFARVVGVILLAYVLVKVAKIHIHFGLFFKFSKDIIAKILKVGLPSAGENLLWIGQYMVAFSFVASMGEQSLSVQTIYFQISMFIFLAATAISIANEIIVGHLVGAMEFDKAYKKAFDSLKIGALITWSVLFIFYLSREEIMNGLSLTDELKAIMRPLFTLSLVLESGRAFNIIMVNSLRASGDAKFPFVMGVLFMWGVSLPLGYLLGIHLGYGIIGVWIGFCADEWARALANTLRWKSRKWQSKRLV</sequence>
<feature type="transmembrane region" description="Helical" evidence="7">
    <location>
        <begin position="51"/>
        <end position="71"/>
    </location>
</feature>
<dbReference type="GO" id="GO:0005886">
    <property type="term" value="C:plasma membrane"/>
    <property type="evidence" value="ECO:0007669"/>
    <property type="project" value="UniProtKB-SubCell"/>
</dbReference>
<proteinExistence type="predicted"/>
<feature type="transmembrane region" description="Helical" evidence="7">
    <location>
        <begin position="125"/>
        <end position="146"/>
    </location>
</feature>
<dbReference type="EMBL" id="CP009043">
    <property type="protein sequence ID" value="AII14534.1"/>
    <property type="molecule type" value="Genomic_DNA"/>
</dbReference>
<keyword evidence="4 7" id="KW-0812">Transmembrane</keyword>
<keyword evidence="9" id="KW-1185">Reference proteome</keyword>
<dbReference type="Proteomes" id="UP000028486">
    <property type="component" value="Chromosome"/>
</dbReference>
<feature type="transmembrane region" description="Helical" evidence="7">
    <location>
        <begin position="312"/>
        <end position="329"/>
    </location>
</feature>
<accession>A0A076FFA5</accession>
<evidence type="ECO:0000313" key="8">
    <source>
        <dbReference type="EMBL" id="AII14534.1"/>
    </source>
</evidence>
<dbReference type="CDD" id="cd13134">
    <property type="entry name" value="MATE_like_8"/>
    <property type="match status" value="1"/>
</dbReference>
<gene>
    <name evidence="8" type="ORF">CIG1485E_0679</name>
</gene>
<dbReference type="GO" id="GO:0042910">
    <property type="term" value="F:xenobiotic transmembrane transporter activity"/>
    <property type="evidence" value="ECO:0007669"/>
    <property type="project" value="InterPro"/>
</dbReference>
<dbReference type="PANTHER" id="PTHR42925">
    <property type="entry name" value="MULTIDRUG AND TOXIN EFFLUX PROTEIN MATE FAMILY"/>
    <property type="match status" value="1"/>
</dbReference>
<evidence type="ECO:0000256" key="1">
    <source>
        <dbReference type="ARBA" id="ARBA00004651"/>
    </source>
</evidence>
<dbReference type="GO" id="GO:0015297">
    <property type="term" value="F:antiporter activity"/>
    <property type="evidence" value="ECO:0007669"/>
    <property type="project" value="InterPro"/>
</dbReference>
<keyword evidence="2" id="KW-0813">Transport</keyword>
<protein>
    <submittedName>
        <fullName evidence="8">MatE efflux family protein</fullName>
    </submittedName>
</protein>
<comment type="subcellular location">
    <subcellularLocation>
        <location evidence="1">Cell membrane</location>
        <topology evidence="1">Multi-pass membrane protein</topology>
    </subcellularLocation>
</comment>
<dbReference type="RefSeq" id="WP_038453723.1">
    <property type="nucleotide sequence ID" value="NZ_CP009043.1"/>
</dbReference>
<evidence type="ECO:0000256" key="5">
    <source>
        <dbReference type="ARBA" id="ARBA00022989"/>
    </source>
</evidence>
<dbReference type="AlphaFoldDB" id="A0A076FFA5"/>
<organism evidence="8 9">
    <name type="scientific">Campylobacter iguaniorum</name>
    <dbReference type="NCBI Taxonomy" id="1244531"/>
    <lineage>
        <taxon>Bacteria</taxon>
        <taxon>Pseudomonadati</taxon>
        <taxon>Campylobacterota</taxon>
        <taxon>Epsilonproteobacteria</taxon>
        <taxon>Campylobacterales</taxon>
        <taxon>Campylobacteraceae</taxon>
        <taxon>Campylobacter</taxon>
    </lineage>
</organism>
<evidence type="ECO:0000256" key="3">
    <source>
        <dbReference type="ARBA" id="ARBA00022475"/>
    </source>
</evidence>
<name>A0A076FFA5_9BACT</name>